<name>A0A9P6EGS8_9AGAR</name>
<dbReference type="Proteomes" id="UP000807306">
    <property type="component" value="Unassembled WGS sequence"/>
</dbReference>
<comment type="caution">
    <text evidence="1">The sequence shown here is derived from an EMBL/GenBank/DDBJ whole genome shotgun (WGS) entry which is preliminary data.</text>
</comment>
<accession>A0A9P6EGS8</accession>
<evidence type="ECO:0000313" key="2">
    <source>
        <dbReference type="Proteomes" id="UP000807306"/>
    </source>
</evidence>
<sequence length="291" mass="31900">MIKTRQRKLGHLTFDCLNIPDFDQAFGGHTKKAIMDLLPDLRSLSLNDIAVPAMFMEKLPSLQCFQLCNVELACQTSKSHVPPPIFTAASTVMADINSLEEIHRFYQRSQQPLPAYVNLTLDVSLPSQAPLTNLLSGSIQSLRAMTFGATSLLDPSNVQLEFGEFEKLTNIRLKRNTLVSQSGRSVLNLLNSCLAPAAAFLASASSPSNLVDVTVDIDIYGAVEKTDDWEETISVAKPIDELGSNRLLAQHPKLKSITIIIFASYIKVKSDQEQAEGNLPPVLEDVIGGYI</sequence>
<evidence type="ECO:0000313" key="1">
    <source>
        <dbReference type="EMBL" id="KAF9528628.1"/>
    </source>
</evidence>
<gene>
    <name evidence="1" type="ORF">CPB83DRAFT_853990</name>
</gene>
<dbReference type="AlphaFoldDB" id="A0A9P6EGS8"/>
<dbReference type="EMBL" id="MU157851">
    <property type="protein sequence ID" value="KAF9528628.1"/>
    <property type="molecule type" value="Genomic_DNA"/>
</dbReference>
<reference evidence="1" key="1">
    <citation type="submission" date="2020-11" db="EMBL/GenBank/DDBJ databases">
        <authorList>
            <consortium name="DOE Joint Genome Institute"/>
            <person name="Ahrendt S."/>
            <person name="Riley R."/>
            <person name="Andreopoulos W."/>
            <person name="Labutti K."/>
            <person name="Pangilinan J."/>
            <person name="Ruiz-Duenas F.J."/>
            <person name="Barrasa J.M."/>
            <person name="Sanchez-Garcia M."/>
            <person name="Camarero S."/>
            <person name="Miyauchi S."/>
            <person name="Serrano A."/>
            <person name="Linde D."/>
            <person name="Babiker R."/>
            <person name="Drula E."/>
            <person name="Ayuso-Fernandez I."/>
            <person name="Pacheco R."/>
            <person name="Padilla G."/>
            <person name="Ferreira P."/>
            <person name="Barriuso J."/>
            <person name="Kellner H."/>
            <person name="Castanera R."/>
            <person name="Alfaro M."/>
            <person name="Ramirez L."/>
            <person name="Pisabarro A.G."/>
            <person name="Kuo A."/>
            <person name="Tritt A."/>
            <person name="Lipzen A."/>
            <person name="He G."/>
            <person name="Yan M."/>
            <person name="Ng V."/>
            <person name="Cullen D."/>
            <person name="Martin F."/>
            <person name="Rosso M.-N."/>
            <person name="Henrissat B."/>
            <person name="Hibbett D."/>
            <person name="Martinez A.T."/>
            <person name="Grigoriev I.V."/>
        </authorList>
    </citation>
    <scope>NUCLEOTIDE SEQUENCE</scope>
    <source>
        <strain evidence="1">CBS 506.95</strain>
    </source>
</reference>
<protein>
    <submittedName>
        <fullName evidence="1">Uncharacterized protein</fullName>
    </submittedName>
</protein>
<organism evidence="1 2">
    <name type="scientific">Crepidotus variabilis</name>
    <dbReference type="NCBI Taxonomy" id="179855"/>
    <lineage>
        <taxon>Eukaryota</taxon>
        <taxon>Fungi</taxon>
        <taxon>Dikarya</taxon>
        <taxon>Basidiomycota</taxon>
        <taxon>Agaricomycotina</taxon>
        <taxon>Agaricomycetes</taxon>
        <taxon>Agaricomycetidae</taxon>
        <taxon>Agaricales</taxon>
        <taxon>Agaricineae</taxon>
        <taxon>Crepidotaceae</taxon>
        <taxon>Crepidotus</taxon>
    </lineage>
</organism>
<proteinExistence type="predicted"/>
<keyword evidence="2" id="KW-1185">Reference proteome</keyword>